<organism evidence="2 3">
    <name type="scientific">Choiromyces venosus 120613-1</name>
    <dbReference type="NCBI Taxonomy" id="1336337"/>
    <lineage>
        <taxon>Eukaryota</taxon>
        <taxon>Fungi</taxon>
        <taxon>Dikarya</taxon>
        <taxon>Ascomycota</taxon>
        <taxon>Pezizomycotina</taxon>
        <taxon>Pezizomycetes</taxon>
        <taxon>Pezizales</taxon>
        <taxon>Tuberaceae</taxon>
        <taxon>Choiromyces</taxon>
    </lineage>
</organism>
<dbReference type="PANTHER" id="PTHR19303:SF73">
    <property type="entry name" value="PROTEIN PDC2"/>
    <property type="match status" value="1"/>
</dbReference>
<protein>
    <submittedName>
        <fullName evidence="2">DDE-domain-containing protein</fullName>
    </submittedName>
</protein>
<name>A0A3N4J3Q3_9PEZI</name>
<dbReference type="GO" id="GO:0003677">
    <property type="term" value="F:DNA binding"/>
    <property type="evidence" value="ECO:0007669"/>
    <property type="project" value="TreeGrafter"/>
</dbReference>
<reference evidence="2 3" key="1">
    <citation type="journal article" date="2018" name="Nat. Ecol. Evol.">
        <title>Pezizomycetes genomes reveal the molecular basis of ectomycorrhizal truffle lifestyle.</title>
        <authorList>
            <person name="Murat C."/>
            <person name="Payen T."/>
            <person name="Noel B."/>
            <person name="Kuo A."/>
            <person name="Morin E."/>
            <person name="Chen J."/>
            <person name="Kohler A."/>
            <person name="Krizsan K."/>
            <person name="Balestrini R."/>
            <person name="Da Silva C."/>
            <person name="Montanini B."/>
            <person name="Hainaut M."/>
            <person name="Levati E."/>
            <person name="Barry K.W."/>
            <person name="Belfiori B."/>
            <person name="Cichocki N."/>
            <person name="Clum A."/>
            <person name="Dockter R.B."/>
            <person name="Fauchery L."/>
            <person name="Guy J."/>
            <person name="Iotti M."/>
            <person name="Le Tacon F."/>
            <person name="Lindquist E.A."/>
            <person name="Lipzen A."/>
            <person name="Malagnac F."/>
            <person name="Mello A."/>
            <person name="Molinier V."/>
            <person name="Miyauchi S."/>
            <person name="Poulain J."/>
            <person name="Riccioni C."/>
            <person name="Rubini A."/>
            <person name="Sitrit Y."/>
            <person name="Splivallo R."/>
            <person name="Traeger S."/>
            <person name="Wang M."/>
            <person name="Zifcakova L."/>
            <person name="Wipf D."/>
            <person name="Zambonelli A."/>
            <person name="Paolocci F."/>
            <person name="Nowrousian M."/>
            <person name="Ottonello S."/>
            <person name="Baldrian P."/>
            <person name="Spatafora J.W."/>
            <person name="Henrissat B."/>
            <person name="Nagy L.G."/>
            <person name="Aury J.M."/>
            <person name="Wincker P."/>
            <person name="Grigoriev I.V."/>
            <person name="Bonfante P."/>
            <person name="Martin F.M."/>
        </authorList>
    </citation>
    <scope>NUCLEOTIDE SEQUENCE [LARGE SCALE GENOMIC DNA]</scope>
    <source>
        <strain evidence="2 3">120613-1</strain>
    </source>
</reference>
<dbReference type="InterPro" id="IPR004875">
    <property type="entry name" value="DDE_SF_endonuclease_dom"/>
</dbReference>
<dbReference type="Proteomes" id="UP000276215">
    <property type="component" value="Unassembled WGS sequence"/>
</dbReference>
<dbReference type="InterPro" id="IPR050863">
    <property type="entry name" value="CenT-Element_Derived"/>
</dbReference>
<keyword evidence="3" id="KW-1185">Reference proteome</keyword>
<dbReference type="Pfam" id="PF03184">
    <property type="entry name" value="DDE_1"/>
    <property type="match status" value="1"/>
</dbReference>
<dbReference type="PANTHER" id="PTHR19303">
    <property type="entry name" value="TRANSPOSON"/>
    <property type="match status" value="1"/>
</dbReference>
<dbReference type="OrthoDB" id="125347at2759"/>
<proteinExistence type="predicted"/>
<evidence type="ECO:0000313" key="3">
    <source>
        <dbReference type="Proteomes" id="UP000276215"/>
    </source>
</evidence>
<feature type="non-terminal residue" evidence="2">
    <location>
        <position position="1"/>
    </location>
</feature>
<evidence type="ECO:0000259" key="1">
    <source>
        <dbReference type="Pfam" id="PF03184"/>
    </source>
</evidence>
<dbReference type="STRING" id="1336337.A0A3N4J3Q3"/>
<dbReference type="GO" id="GO:0005634">
    <property type="term" value="C:nucleus"/>
    <property type="evidence" value="ECO:0007669"/>
    <property type="project" value="TreeGrafter"/>
</dbReference>
<dbReference type="AlphaFoldDB" id="A0A3N4J3Q3"/>
<feature type="domain" description="DDE-1" evidence="1">
    <location>
        <begin position="10"/>
        <end position="190"/>
    </location>
</feature>
<accession>A0A3N4J3Q3</accession>
<dbReference type="EMBL" id="ML120463">
    <property type="protein sequence ID" value="RPA92929.1"/>
    <property type="molecule type" value="Genomic_DNA"/>
</dbReference>
<gene>
    <name evidence="2" type="ORF">L873DRAFT_1707745</name>
</gene>
<sequence length="193" mass="22113">LKGRKDDKIKITTFHIINETGMDKCKIWVIGCAKKPHTFHQNQVNPANLPVVYHHNKIVWLLTSLWYKFLCGLNDEMQIMKCYITLVTDNCPIHPLPTSPPIDYKGPTPLILTHITLIYLPPCTTAFLQPLDAGIIASPKVAYRRWYAKFIVEYFNSYGKSPSKLDILQAIYLIAESLESVTQAIIMHCWKKA</sequence>
<evidence type="ECO:0000313" key="2">
    <source>
        <dbReference type="EMBL" id="RPA92929.1"/>
    </source>
</evidence>